<feature type="transmembrane region" description="Helical" evidence="2">
    <location>
        <begin position="55"/>
        <end position="74"/>
    </location>
</feature>
<accession>A0A101QPW8</accession>
<keyword evidence="2" id="KW-0812">Transmembrane</keyword>
<dbReference type="STRING" id="68231.AQJ30_32175"/>
<proteinExistence type="predicted"/>
<dbReference type="EMBL" id="LMWS01000043">
    <property type="protein sequence ID" value="KUN33961.1"/>
    <property type="molecule type" value="Genomic_DNA"/>
</dbReference>
<name>A0A101QPW8_9ACTN</name>
<feature type="region of interest" description="Disordered" evidence="1">
    <location>
        <begin position="84"/>
        <end position="157"/>
    </location>
</feature>
<feature type="region of interest" description="Disordered" evidence="1">
    <location>
        <begin position="260"/>
        <end position="330"/>
    </location>
</feature>
<evidence type="ECO:0008006" key="5">
    <source>
        <dbReference type="Google" id="ProtNLM"/>
    </source>
</evidence>
<feature type="compositionally biased region" description="Low complexity" evidence="1">
    <location>
        <begin position="148"/>
        <end position="157"/>
    </location>
</feature>
<evidence type="ECO:0000313" key="3">
    <source>
        <dbReference type="EMBL" id="KUN33961.1"/>
    </source>
</evidence>
<dbReference type="GeneID" id="91429241"/>
<dbReference type="AlphaFoldDB" id="A0A101QPW8"/>
<organism evidence="3 4">
    <name type="scientific">Streptomyces longwoodensis</name>
    <dbReference type="NCBI Taxonomy" id="68231"/>
    <lineage>
        <taxon>Bacteria</taxon>
        <taxon>Bacillati</taxon>
        <taxon>Actinomycetota</taxon>
        <taxon>Actinomycetes</taxon>
        <taxon>Kitasatosporales</taxon>
        <taxon>Streptomycetaceae</taxon>
        <taxon>Streptomyces</taxon>
    </lineage>
</organism>
<feature type="compositionally biased region" description="Low complexity" evidence="1">
    <location>
        <begin position="269"/>
        <end position="283"/>
    </location>
</feature>
<reference evidence="3 4" key="1">
    <citation type="submission" date="2015-10" db="EMBL/GenBank/DDBJ databases">
        <title>Draft genome sequence of Streptomyces longwoodensis DSM 41677, type strain for the species Streptomyces longwoodensis.</title>
        <authorList>
            <person name="Ruckert C."/>
            <person name="Winkler A."/>
            <person name="Kalinowski J."/>
            <person name="Kampfer P."/>
            <person name="Glaeser S."/>
        </authorList>
    </citation>
    <scope>NUCLEOTIDE SEQUENCE [LARGE SCALE GENOMIC DNA]</scope>
    <source>
        <strain evidence="3 4">DSM 41677</strain>
    </source>
</reference>
<keyword evidence="2" id="KW-1133">Transmembrane helix</keyword>
<evidence type="ECO:0000256" key="1">
    <source>
        <dbReference type="SAM" id="MobiDB-lite"/>
    </source>
</evidence>
<evidence type="ECO:0000313" key="4">
    <source>
        <dbReference type="Proteomes" id="UP000053271"/>
    </source>
</evidence>
<sequence>MNHHLDDQGPDGFGSDELALRRMLQQAVSDIEPRDGSLDHLRKAVPARRARKRQAAVGMAAAALFVGTAVPALIHVSNSGGTDANPAIAGQASQAHGGTGEGKQPDGGSEGRADSGGPTGSQGDGSTKGSDEGKGDGGAAGTAGGAGPSAPSSAEAPACAADQLGSATAAVQGADAAGIVYGGFRVTNVSAKSCAVDGGVALTTTPQGAADPAKISVTEHTSGDAAAALPDPSLYVSRLVLTPGSAYDVRFAWVPSETCPTNGGGDSGGSSSPSPSPTEPTGVANGGTSTGASGASGTDGTSPQLFTEDGTADGSVAVAYTPDGGGPTLTATVPDACAGTVYRTGVLAPS</sequence>
<gene>
    <name evidence="3" type="ORF">AQJ30_32175</name>
</gene>
<protein>
    <recommendedName>
        <fullName evidence="5">DUF4232 domain-containing protein</fullName>
    </recommendedName>
</protein>
<keyword evidence="2" id="KW-0472">Membrane</keyword>
<keyword evidence="4" id="KW-1185">Reference proteome</keyword>
<evidence type="ECO:0000256" key="2">
    <source>
        <dbReference type="SAM" id="Phobius"/>
    </source>
</evidence>
<dbReference type="Proteomes" id="UP000053271">
    <property type="component" value="Unassembled WGS sequence"/>
</dbReference>
<comment type="caution">
    <text evidence="3">The sequence shown here is derived from an EMBL/GenBank/DDBJ whole genome shotgun (WGS) entry which is preliminary data.</text>
</comment>
<feature type="compositionally biased region" description="Gly residues" evidence="1">
    <location>
        <begin position="136"/>
        <end position="147"/>
    </location>
</feature>
<dbReference type="RefSeq" id="WP_067241072.1">
    <property type="nucleotide sequence ID" value="NZ_KQ948563.1"/>
</dbReference>
<feature type="compositionally biased region" description="Low complexity" evidence="1">
    <location>
        <begin position="290"/>
        <end position="302"/>
    </location>
</feature>